<dbReference type="InterPro" id="IPR011989">
    <property type="entry name" value="ARM-like"/>
</dbReference>
<evidence type="ECO:0000259" key="2">
    <source>
        <dbReference type="Pfam" id="PF14726"/>
    </source>
</evidence>
<feature type="region of interest" description="Disordered" evidence="1">
    <location>
        <begin position="324"/>
        <end position="389"/>
    </location>
</feature>
<dbReference type="Proteomes" id="UP001634394">
    <property type="component" value="Unassembled WGS sequence"/>
</dbReference>
<keyword evidence="4" id="KW-1185">Reference proteome</keyword>
<feature type="domain" description="Rotatin N-terminal" evidence="2">
    <location>
        <begin position="24"/>
        <end position="119"/>
    </location>
</feature>
<organism evidence="3 4">
    <name type="scientific">Sinanodonta woodiana</name>
    <name type="common">Chinese pond mussel</name>
    <name type="synonym">Anodonta woodiana</name>
    <dbReference type="NCBI Taxonomy" id="1069815"/>
    <lineage>
        <taxon>Eukaryota</taxon>
        <taxon>Metazoa</taxon>
        <taxon>Spiralia</taxon>
        <taxon>Lophotrochozoa</taxon>
        <taxon>Mollusca</taxon>
        <taxon>Bivalvia</taxon>
        <taxon>Autobranchia</taxon>
        <taxon>Heteroconchia</taxon>
        <taxon>Palaeoheterodonta</taxon>
        <taxon>Unionida</taxon>
        <taxon>Unionoidea</taxon>
        <taxon>Unionidae</taxon>
        <taxon>Unioninae</taxon>
        <taxon>Sinanodonta</taxon>
    </lineage>
</organism>
<dbReference type="InterPro" id="IPR030791">
    <property type="entry name" value="Rotatin"/>
</dbReference>
<feature type="compositionally biased region" description="Low complexity" evidence="1">
    <location>
        <begin position="367"/>
        <end position="382"/>
    </location>
</feature>
<dbReference type="Pfam" id="PF14726">
    <property type="entry name" value="RTTN_N"/>
    <property type="match status" value="1"/>
</dbReference>
<dbReference type="InterPro" id="IPR029249">
    <property type="entry name" value="Rotatin_N"/>
</dbReference>
<dbReference type="EMBL" id="JBJQND010000012">
    <property type="protein sequence ID" value="KAL3860206.1"/>
    <property type="molecule type" value="Genomic_DNA"/>
</dbReference>
<protein>
    <recommendedName>
        <fullName evidence="2">Rotatin N-terminal domain-containing protein</fullName>
    </recommendedName>
</protein>
<reference evidence="3 4" key="1">
    <citation type="submission" date="2024-11" db="EMBL/GenBank/DDBJ databases">
        <title>Chromosome-level genome assembly of the freshwater bivalve Anodonta woodiana.</title>
        <authorList>
            <person name="Chen X."/>
        </authorList>
    </citation>
    <scope>NUCLEOTIDE SEQUENCE [LARGE SCALE GENOMIC DNA]</scope>
    <source>
        <strain evidence="3">MN2024</strain>
        <tissue evidence="3">Gills</tissue>
    </source>
</reference>
<feature type="compositionally biased region" description="Low complexity" evidence="1">
    <location>
        <begin position="1507"/>
        <end position="1518"/>
    </location>
</feature>
<feature type="region of interest" description="Disordered" evidence="1">
    <location>
        <begin position="1551"/>
        <end position="1591"/>
    </location>
</feature>
<dbReference type="SUPFAM" id="SSF48371">
    <property type="entry name" value="ARM repeat"/>
    <property type="match status" value="3"/>
</dbReference>
<gene>
    <name evidence="3" type="ORF">ACJMK2_010362</name>
</gene>
<feature type="region of interest" description="Disordered" evidence="1">
    <location>
        <begin position="1507"/>
        <end position="1527"/>
    </location>
</feature>
<name>A0ABD3VGI4_SINWO</name>
<sequence>MSGNLRNDVDFHGLFKKLGHHLEEIRVRALENIVSKLDHKLICDADLVQERHLFIRLLEWFNFPNTVRHYDVLSLLQRLSQHTSGAEVLLDIGGIEFLTQLRGDVSPALQPQIDQILENTMRLPDVGGNQHAPECIYQKHDHPELERTLHSTLSRNTAEWTASSAHAPSSFQQEPAYLPDYREPPLGYFGEEGLQNSEPNPEVAGMLEGSSSCFRMTTFPWLALTSTDRHVIVSTNSSLQSREPPLLISTCEFLSDVVFQDFPAEIFLQRPNIVKNLMALMTTPHQENQKLRMHATRTLCDYTMCLKTRIRYYQDPSLYTPKQDFSATSSPFSTPTSSTSDPVVDGRPLVVGWNDTRPRGDGRDGDTSASSSRSSSTVSSVGFSPGPLQEETDFEEMQALKFIQMTLPQFCSTVLEKGLPLLQTNSEEMVIELLYLMNLTLEILSYVVTPAVWEDSSVASREVVDKLTESLETIGKLIKFHHHGNVPFNQSWDDSNDQNTGDLVQHRLAFIGISIFLTKLVTVLVPLEKCRIIVPESVVSVIGLMVYDEALSHSHPDVQVTLLGYLQQLNHEEYQVYVSTAGVCQAMLKTCKFLMQCQDELAWCSKETVTYMESAIPSIPYHCHMPFVSLAIRLCSEICSKTQQRSLQDRCHGVLLKLLAHPVAQVRQHTYMTVLQTLQSSLSVNKAVDPGSSQACDKAKFLINTDVTYEIILYGLADNDPKVCGFASDVLVHLLRSQLLMSPAMWQSCLQTLLKGLPILQVFSKLRSESLKRLSWFLSNEENSSKKLPVFSELDVTNLANIFIVETPRSVDEDLGRSVFQVDGLRKVYEIFTSLSVDPGVKKSAVDQLAIILQDPTLHTAFRRDGGLEKIMEHIQLGIQKDGDSTTNNYVPYLPACITILRHLIHHDYSQRHKFAHDSKIYYTLLRVALLNSKDQRTCYEISHIFMLLLFDELAKFDKGGGNHSTPFSVPAVLKKRYRLPFRPSFHQETSPHKLPSQPQPDPLLHGAPAEMLRMTWNIAWHNGMDKMLAFLVQSKSDEAVNNEFLPKLKLNPTDKIILLASHTKQGLQNGIYQITNATSHKAVKAAVTRLLSHIVALYDTKETDVFNTLDWCNALGRFVKVTPSSAADEVLLLEILRFISMVLKMTNQTPDNILQWLGEVLYHPKGPLIGLLHRSSNRVEGADDTDDSYVNVKRSLDKALLSFIATYNSKLPYVLCVRLKFHQLRGDLSHKLLQRLNVTDAPHFYNLASLEGTLQCLMHITARPGWSQECTETDSSTLCSQVLSCLLEVVSAFHIGRGGTAMSFMGKGVTKAATLCLRQLAYEMATLAQDKNWLKHWLYSRHGSDAMTDPGLNWMLTLWTYRDPEVRTAGLGIAVTLTSTVPGRILVTSNCKHIPGGIWGAAFSILLDQAECSMVKEQAALLLVNLTSQTMPTGTVDTEQNIWQGPVVTDTEYQVSLIGLTALLALLHHSQFYREMLIVLSNYYPQPSIYPTVSSDNFLSNISGSSSNTTVGSNTTGDAGLMQGSGRFHGVSPTLSSVSSLNRAQRLEAIGSSGRPPQQHMISTTNSSNATTPTNKRQGRESPATGQGDEVTEYQCVTTPCLVAGVSQLLRNLVILAPQDTLTALKNQTILPILNSVIDVTFLDAIQNMPVTSQLELFFCDLIRMHSSILGLLRTCLVYDTSTRMNMLEDKVLLGTIVSLLRITYEGSSDTDDVCKDLWCTTLSFLTTLIQLQCVSAVQVLTQVLERQWIPISEKLKEILEDQASENKKLYSKCLEFLCVVFSEEGKLQARQPADYERLSLTSLLNSPLKPECEDKDEGNASAGARLCKALVSTYDQWIFQTTDESIPALKVHVITALRSLLAISSTAKSTALEMGLVENLIEHVKQTHVKLNMASLQVGKPTSRGKDDPLVQELILTFDLLRNFLYQSEEVKLACYHSGLHNVVHKLWSWCQVEGSLMTCVLALLTTYTAHCPQAASSLAFTSAAGSGNVSTGSKPQLGSNSLVHCLIKLLNKENIKDAVLKGVFGLLATLALSAECKNIIWKSNFLREFSELNPRKTKKRKNEKQNEGLWLELLVNLSFSTEGQQIILKIPDSTDLLLDFMDCGQPRHKELSVLIIRNLCCHTSNKPKLLANEKLIPQLLQCMGSEVEKVKAVAASALWALVFNNQKAKVTLKSANVIPKLQETLNNITNQGESSMMEKCSKDIQSVIATVSE</sequence>
<dbReference type="PANTHER" id="PTHR31691">
    <property type="entry name" value="ROTATIN"/>
    <property type="match status" value="1"/>
</dbReference>
<feature type="compositionally biased region" description="Basic and acidic residues" evidence="1">
    <location>
        <begin position="356"/>
        <end position="366"/>
    </location>
</feature>
<comment type="caution">
    <text evidence="3">The sequence shown here is derived from an EMBL/GenBank/DDBJ whole genome shotgun (WGS) entry which is preliminary data.</text>
</comment>
<feature type="compositionally biased region" description="Low complexity" evidence="1">
    <location>
        <begin position="325"/>
        <end position="340"/>
    </location>
</feature>
<accession>A0ABD3VGI4</accession>
<dbReference type="Gene3D" id="1.25.10.10">
    <property type="entry name" value="Leucine-rich Repeat Variant"/>
    <property type="match status" value="3"/>
</dbReference>
<dbReference type="InterPro" id="IPR016024">
    <property type="entry name" value="ARM-type_fold"/>
</dbReference>
<proteinExistence type="predicted"/>
<evidence type="ECO:0000313" key="4">
    <source>
        <dbReference type="Proteomes" id="UP001634394"/>
    </source>
</evidence>
<evidence type="ECO:0000256" key="1">
    <source>
        <dbReference type="SAM" id="MobiDB-lite"/>
    </source>
</evidence>
<evidence type="ECO:0000313" key="3">
    <source>
        <dbReference type="EMBL" id="KAL3860206.1"/>
    </source>
</evidence>
<feature type="compositionally biased region" description="Low complexity" evidence="1">
    <location>
        <begin position="1564"/>
        <end position="1576"/>
    </location>
</feature>
<dbReference type="PANTHER" id="PTHR31691:SF1">
    <property type="entry name" value="ROTATIN"/>
    <property type="match status" value="1"/>
</dbReference>